<name>A0AAX4H937_9ASCO</name>
<dbReference type="RefSeq" id="XP_062877157.1">
    <property type="nucleotide sequence ID" value="XM_063021087.1"/>
</dbReference>
<organism evidence="2 3">
    <name type="scientific">Australozyma saopauloensis</name>
    <dbReference type="NCBI Taxonomy" id="291208"/>
    <lineage>
        <taxon>Eukaryota</taxon>
        <taxon>Fungi</taxon>
        <taxon>Dikarya</taxon>
        <taxon>Ascomycota</taxon>
        <taxon>Saccharomycotina</taxon>
        <taxon>Pichiomycetes</taxon>
        <taxon>Metschnikowiaceae</taxon>
        <taxon>Australozyma</taxon>
    </lineage>
</organism>
<dbReference type="AlphaFoldDB" id="A0AAX4H937"/>
<evidence type="ECO:0000256" key="1">
    <source>
        <dbReference type="SAM" id="MobiDB-lite"/>
    </source>
</evidence>
<dbReference type="KEGG" id="asau:88173130"/>
<evidence type="ECO:0000313" key="3">
    <source>
        <dbReference type="Proteomes" id="UP001338582"/>
    </source>
</evidence>
<accession>A0AAX4H937</accession>
<reference evidence="2 3" key="1">
    <citation type="submission" date="2023-10" db="EMBL/GenBank/DDBJ databases">
        <title>Draft Genome Sequence of Candida saopaulonensis from a very Premature Infant with Sepsis.</title>
        <authorList>
            <person name="Ning Y."/>
            <person name="Dai R."/>
            <person name="Xiao M."/>
            <person name="Xu Y."/>
            <person name="Yan Q."/>
            <person name="Zhang L."/>
        </authorList>
    </citation>
    <scope>NUCLEOTIDE SEQUENCE [LARGE SCALE GENOMIC DNA]</scope>
    <source>
        <strain evidence="2 3">19XY460</strain>
    </source>
</reference>
<dbReference type="EMBL" id="CP138895">
    <property type="protein sequence ID" value="WPK24774.1"/>
    <property type="molecule type" value="Genomic_DNA"/>
</dbReference>
<evidence type="ECO:0000313" key="2">
    <source>
        <dbReference type="EMBL" id="WPK24774.1"/>
    </source>
</evidence>
<feature type="region of interest" description="Disordered" evidence="1">
    <location>
        <begin position="127"/>
        <end position="148"/>
    </location>
</feature>
<gene>
    <name evidence="2" type="ORF">PUMCH_002065</name>
</gene>
<keyword evidence="3" id="KW-1185">Reference proteome</keyword>
<dbReference type="GeneID" id="88173130"/>
<protein>
    <submittedName>
        <fullName evidence="2">Uncharacterized protein</fullName>
    </submittedName>
</protein>
<proteinExistence type="predicted"/>
<dbReference type="Proteomes" id="UP001338582">
    <property type="component" value="Chromosome 2"/>
</dbReference>
<feature type="compositionally biased region" description="Polar residues" evidence="1">
    <location>
        <begin position="131"/>
        <end position="148"/>
    </location>
</feature>
<sequence length="259" mass="27981">MRFSTPKMLSPLVLEDTSSSTQNVDGLRHWSSLHDIPELLLVFNRLVRVSSHVLDVSTHERGRLSPPEVTYTCSKESTGETRKDLVLSWHLLEASRQNSHVGCTNSPECVPAIVFLSQVGDHAFGCDSDGSKSSEGQRQAELESSSSPNVQPCVCTESCVGSESQHLECSLWGVNRFPLGVSAGIAEVDKWVWPLVGGVRETSTRFFGHGVCDGVGPKLGVVQLREPIKTSEKVSIVCSTSVHPVVGGREGGSEVNATR</sequence>